<feature type="region of interest" description="Disordered" evidence="1">
    <location>
        <begin position="129"/>
        <end position="160"/>
    </location>
</feature>
<dbReference type="RefSeq" id="XP_043001293.1">
    <property type="nucleotide sequence ID" value="XM_043145358.1"/>
</dbReference>
<feature type="compositionally biased region" description="Low complexity" evidence="1">
    <location>
        <begin position="27"/>
        <end position="38"/>
    </location>
</feature>
<evidence type="ECO:0000256" key="2">
    <source>
        <dbReference type="SAM" id="Phobius"/>
    </source>
</evidence>
<dbReference type="Proteomes" id="UP000027002">
    <property type="component" value="Chromosome 7"/>
</dbReference>
<evidence type="ECO:0000313" key="3">
    <source>
        <dbReference type="EMBL" id="QUC23620.1"/>
    </source>
</evidence>
<feature type="transmembrane region" description="Helical" evidence="2">
    <location>
        <begin position="103"/>
        <end position="125"/>
    </location>
</feature>
<gene>
    <name evidence="3" type="ORF">UV8b_07861</name>
</gene>
<dbReference type="OrthoDB" id="5091134at2759"/>
<feature type="compositionally biased region" description="Basic residues" evidence="1">
    <location>
        <begin position="129"/>
        <end position="141"/>
    </location>
</feature>
<sequence>MASIAGGAVADALSGAGMSAPTGANRTTTTTTITTTTPTPSPSPTTQPPLTSVLTTYSMTTYTLPTLTSWGTAPDALGDFNLGDRVLQLVSSGSRGEKIVRGFLMGVALGILLGGALCCWVPCFGRRRRRRRRQRQRRRNVGRTGGPAALGHADGMPTMPVSERSYMRMRWEALSRPRRQ</sequence>
<proteinExistence type="predicted"/>
<evidence type="ECO:0000256" key="1">
    <source>
        <dbReference type="SAM" id="MobiDB-lite"/>
    </source>
</evidence>
<dbReference type="GeneID" id="66068638"/>
<feature type="region of interest" description="Disordered" evidence="1">
    <location>
        <begin position="15"/>
        <end position="50"/>
    </location>
</feature>
<accession>A0A8E5HXT1</accession>
<keyword evidence="2" id="KW-0472">Membrane</keyword>
<protein>
    <submittedName>
        <fullName evidence="3">Uncharacterized protein</fullName>
    </submittedName>
</protein>
<reference evidence="3" key="1">
    <citation type="submission" date="2020-03" db="EMBL/GenBank/DDBJ databases">
        <title>A mixture of massive structural variations and highly conserved coding sequences in Ustilaginoidea virens genome.</title>
        <authorList>
            <person name="Zhang K."/>
            <person name="Zhao Z."/>
            <person name="Zhang Z."/>
            <person name="Li Y."/>
            <person name="Hsiang T."/>
            <person name="Sun W."/>
        </authorList>
    </citation>
    <scope>NUCLEOTIDE SEQUENCE</scope>
    <source>
        <strain evidence="3">UV-8b</strain>
    </source>
</reference>
<dbReference type="KEGG" id="uvi:66068638"/>
<dbReference type="AlphaFoldDB" id="A0A8E5HXT1"/>
<name>A0A8E5HXT1_USTVR</name>
<organism evidence="3 4">
    <name type="scientific">Ustilaginoidea virens</name>
    <name type="common">Rice false smut fungus</name>
    <name type="synonym">Villosiclava virens</name>
    <dbReference type="NCBI Taxonomy" id="1159556"/>
    <lineage>
        <taxon>Eukaryota</taxon>
        <taxon>Fungi</taxon>
        <taxon>Dikarya</taxon>
        <taxon>Ascomycota</taxon>
        <taxon>Pezizomycotina</taxon>
        <taxon>Sordariomycetes</taxon>
        <taxon>Hypocreomycetidae</taxon>
        <taxon>Hypocreales</taxon>
        <taxon>Clavicipitaceae</taxon>
        <taxon>Ustilaginoidea</taxon>
    </lineage>
</organism>
<keyword evidence="4" id="KW-1185">Reference proteome</keyword>
<keyword evidence="2" id="KW-0812">Transmembrane</keyword>
<keyword evidence="2" id="KW-1133">Transmembrane helix</keyword>
<dbReference type="EMBL" id="CP072759">
    <property type="protein sequence ID" value="QUC23620.1"/>
    <property type="molecule type" value="Genomic_DNA"/>
</dbReference>
<evidence type="ECO:0000313" key="4">
    <source>
        <dbReference type="Proteomes" id="UP000027002"/>
    </source>
</evidence>